<dbReference type="GO" id="GO:0000902">
    <property type="term" value="P:cell morphogenesis"/>
    <property type="evidence" value="ECO:0007669"/>
    <property type="project" value="InterPro"/>
</dbReference>
<protein>
    <submittedName>
        <fullName evidence="3">DUF342 domain-containing protein</fullName>
    </submittedName>
</protein>
<dbReference type="PANTHER" id="PTHR38032:SF1">
    <property type="entry name" value="RNA-BINDING PROTEIN KHPB N-TERMINAL DOMAIN-CONTAINING PROTEIN"/>
    <property type="match status" value="1"/>
</dbReference>
<dbReference type="Proteomes" id="UP000886043">
    <property type="component" value="Unassembled WGS sequence"/>
</dbReference>
<sequence>MSAREEAKKKGFPLNDRYLLRTSGDEMEAWVEGGVPGPEEWEEIRRKLSELGLSGLLEKPEIQENRVVVARGQPPIPGQDGHLEFLVDLSHGPREVDKHRVDLREMNLVVSVRAGTRVVRRVPPRPGQPGHNVWGEVIPPPPTKDVEFNYGEGLRPDEKGEFLIAERDGCLVEKQGKLCVDPEFTLEGDVDWDSGNVRFCGRKLTVTGTVRRGFKVWAKGEVEILGGVEDEAEIEVEGNLVIQGLIHGEACRIHVSGNAHLGSVEYATIKVERKLTVGDYLLQANVKVGEDLTVVENRGLVAAGRVEVGKGAVIKVAGNDSFVPTIIKVGNPPEILEEIERLKEELVLLDEATEKLHKALSLGLKLKKEGRLTPDKARLLSKIQKVFREKVLAQANLQEKIKEKEEALQAYTQHTLQVLDRVYPGVRIAIGRYEYEVRKEIPGPVEFFLEGKTVKSRPLEGE</sequence>
<dbReference type="AlphaFoldDB" id="A0A7C3CJK6"/>
<accession>A0A7C3CJK6</accession>
<proteinExistence type="predicted"/>
<name>A0A7C3CJK6_9BACT</name>
<organism evidence="3">
    <name type="scientific">Thermosulfurimonas dismutans</name>
    <dbReference type="NCBI Taxonomy" id="999894"/>
    <lineage>
        <taxon>Bacteria</taxon>
        <taxon>Pseudomonadati</taxon>
        <taxon>Thermodesulfobacteriota</taxon>
        <taxon>Thermodesulfobacteria</taxon>
        <taxon>Thermodesulfobacteriales</taxon>
        <taxon>Thermodesulfobacteriaceae</taxon>
        <taxon>Thermosulfurimonas</taxon>
    </lineage>
</organism>
<evidence type="ECO:0000313" key="3">
    <source>
        <dbReference type="EMBL" id="HFC97311.1"/>
    </source>
</evidence>
<dbReference type="Pfam" id="PF20250">
    <property type="entry name" value="FapA_N"/>
    <property type="match status" value="1"/>
</dbReference>
<comment type="caution">
    <text evidence="3">The sequence shown here is derived from an EMBL/GenBank/DDBJ whole genome shotgun (WGS) entry which is preliminary data.</text>
</comment>
<dbReference type="InterPro" id="IPR016098">
    <property type="entry name" value="CAP/MinC_C"/>
</dbReference>
<dbReference type="Gene3D" id="2.160.20.70">
    <property type="match status" value="1"/>
</dbReference>
<dbReference type="PANTHER" id="PTHR38032">
    <property type="entry name" value="POLYMERASE-RELATED"/>
    <property type="match status" value="1"/>
</dbReference>
<evidence type="ECO:0000256" key="1">
    <source>
        <dbReference type="SAM" id="MobiDB-lite"/>
    </source>
</evidence>
<dbReference type="InterPro" id="IPR036145">
    <property type="entry name" value="MinC_C_sf"/>
</dbReference>
<dbReference type="InterPro" id="IPR005646">
    <property type="entry name" value="FapA"/>
</dbReference>
<dbReference type="EMBL" id="DRMH01000022">
    <property type="protein sequence ID" value="HFC97311.1"/>
    <property type="molecule type" value="Genomic_DNA"/>
</dbReference>
<dbReference type="Pfam" id="PF03961">
    <property type="entry name" value="FapA"/>
    <property type="match status" value="1"/>
</dbReference>
<reference evidence="3" key="1">
    <citation type="journal article" date="2020" name="mSystems">
        <title>Genome- and Community-Level Interaction Insights into Carbon Utilization and Element Cycling Functions of Hydrothermarchaeota in Hydrothermal Sediment.</title>
        <authorList>
            <person name="Zhou Z."/>
            <person name="Liu Y."/>
            <person name="Xu W."/>
            <person name="Pan J."/>
            <person name="Luo Z.H."/>
            <person name="Li M."/>
        </authorList>
    </citation>
    <scope>NUCLEOTIDE SEQUENCE [LARGE SCALE GENOMIC DNA]</scope>
    <source>
        <strain evidence="3">HyVt-483</strain>
    </source>
</reference>
<gene>
    <name evidence="3" type="ORF">ENJ40_02470</name>
</gene>
<feature type="region of interest" description="Disordered" evidence="1">
    <location>
        <begin position="120"/>
        <end position="139"/>
    </location>
</feature>
<dbReference type="InterPro" id="IPR046865">
    <property type="entry name" value="FapA_b_solenoid"/>
</dbReference>
<feature type="domain" description="Flagellar Assembly Protein A N-terminal region" evidence="2">
    <location>
        <begin position="44"/>
        <end position="175"/>
    </location>
</feature>
<dbReference type="SUPFAM" id="SSF63848">
    <property type="entry name" value="Cell-division inhibitor MinC, C-terminal domain"/>
    <property type="match status" value="1"/>
</dbReference>
<dbReference type="InterPro" id="IPR046866">
    <property type="entry name" value="FapA_N"/>
</dbReference>
<evidence type="ECO:0000259" key="2">
    <source>
        <dbReference type="Pfam" id="PF20250"/>
    </source>
</evidence>